<reference evidence="2 3" key="1">
    <citation type="submission" date="2018-07" db="EMBL/GenBank/DDBJ databases">
        <title>Desertimonas flava gen. nov. sp. nov.</title>
        <authorList>
            <person name="Liu S."/>
        </authorList>
    </citation>
    <scope>NUCLEOTIDE SEQUENCE [LARGE SCALE GENOMIC DNA]</scope>
    <source>
        <strain evidence="2 3">16Sb5-5</strain>
    </source>
</reference>
<dbReference type="EMBL" id="QOUI01000016">
    <property type="protein sequence ID" value="RCK67984.1"/>
    <property type="molecule type" value="Genomic_DNA"/>
</dbReference>
<dbReference type="InterPro" id="IPR052917">
    <property type="entry name" value="Stress-Dev_Protein"/>
</dbReference>
<dbReference type="InterPro" id="IPR038725">
    <property type="entry name" value="YdaG_split_barrel_FMN-bd"/>
</dbReference>
<evidence type="ECO:0000259" key="1">
    <source>
        <dbReference type="Pfam" id="PF16242"/>
    </source>
</evidence>
<name>A0A367YQ70_9ACTN</name>
<accession>A0A367YQ70</accession>
<gene>
    <name evidence="2" type="ORF">DT076_18540</name>
</gene>
<proteinExistence type="predicted"/>
<dbReference type="Pfam" id="PF16242">
    <property type="entry name" value="Pyrid_ox_like"/>
    <property type="match status" value="1"/>
</dbReference>
<dbReference type="PANTHER" id="PTHR34818">
    <property type="entry name" value="PROTEIN BLI-3"/>
    <property type="match status" value="1"/>
</dbReference>
<organism evidence="2 3">
    <name type="scientific">Desertihabitans brevis</name>
    <dbReference type="NCBI Taxonomy" id="2268447"/>
    <lineage>
        <taxon>Bacteria</taxon>
        <taxon>Bacillati</taxon>
        <taxon>Actinomycetota</taxon>
        <taxon>Actinomycetes</taxon>
        <taxon>Propionibacteriales</taxon>
        <taxon>Propionibacteriaceae</taxon>
        <taxon>Desertihabitans</taxon>
    </lineage>
</organism>
<dbReference type="Gene3D" id="2.30.110.10">
    <property type="entry name" value="Electron Transport, Fmn-binding Protein, Chain A"/>
    <property type="match status" value="1"/>
</dbReference>
<protein>
    <submittedName>
        <fullName evidence="2">Pyridoxamine 5'-phosphate oxidase</fullName>
    </submittedName>
</protein>
<dbReference type="InterPro" id="IPR012349">
    <property type="entry name" value="Split_barrel_FMN-bd"/>
</dbReference>
<dbReference type="AlphaFoldDB" id="A0A367YQ70"/>
<evidence type="ECO:0000313" key="3">
    <source>
        <dbReference type="Proteomes" id="UP000252770"/>
    </source>
</evidence>
<feature type="domain" description="General stress protein FMN-binding split barrel" evidence="1">
    <location>
        <begin position="3"/>
        <end position="145"/>
    </location>
</feature>
<comment type="caution">
    <text evidence="2">The sequence shown here is derived from an EMBL/GenBank/DDBJ whole genome shotgun (WGS) entry which is preliminary data.</text>
</comment>
<dbReference type="PANTHER" id="PTHR34818:SF1">
    <property type="entry name" value="PROTEIN BLI-3"/>
    <property type="match status" value="1"/>
</dbReference>
<dbReference type="SUPFAM" id="SSF50475">
    <property type="entry name" value="FMN-binding split barrel"/>
    <property type="match status" value="1"/>
</dbReference>
<evidence type="ECO:0000313" key="2">
    <source>
        <dbReference type="EMBL" id="RCK67984.1"/>
    </source>
</evidence>
<dbReference type="Proteomes" id="UP000252770">
    <property type="component" value="Unassembled WGS sequence"/>
</dbReference>
<sequence length="158" mass="16703">MRGIRIAMVTSVDAGGRLVSRPLSVQEVEFDGDLWFFVDREADLLTQIQANPQVNVALQGEGAWVSVAGAAAPVDDPARADELWNDVVAAWFAAEGSASTDEKQPGPADLGAVLVKVDGDTAEYWEGGGRVRTVVSLLKARLTGSDAPQGENEVVDLP</sequence>
<keyword evidence="3" id="KW-1185">Reference proteome</keyword>